<keyword evidence="11" id="KW-1185">Reference proteome</keyword>
<dbReference type="GO" id="GO:0005739">
    <property type="term" value="C:mitochondrion"/>
    <property type="evidence" value="ECO:0007669"/>
    <property type="project" value="TreeGrafter"/>
</dbReference>
<dbReference type="GO" id="GO:0004364">
    <property type="term" value="F:glutathione transferase activity"/>
    <property type="evidence" value="ECO:0007669"/>
    <property type="project" value="TreeGrafter"/>
</dbReference>
<feature type="domain" description="GST N-terminal" evidence="8">
    <location>
        <begin position="44"/>
        <end position="128"/>
    </location>
</feature>
<dbReference type="CDD" id="cd03191">
    <property type="entry name" value="GST_C_Zeta"/>
    <property type="match status" value="1"/>
</dbReference>
<dbReference type="InterPro" id="IPR036249">
    <property type="entry name" value="Thioredoxin-like_sf"/>
</dbReference>
<comment type="similarity">
    <text evidence="4">Belongs to the GST superfamily. Zeta family.</text>
</comment>
<evidence type="ECO:0000259" key="8">
    <source>
        <dbReference type="PROSITE" id="PS50404"/>
    </source>
</evidence>
<dbReference type="InterPro" id="IPR010987">
    <property type="entry name" value="Glutathione-S-Trfase_C-like"/>
</dbReference>
<protein>
    <recommendedName>
        <fullName evidence="5">maleylacetoacetate isomerase</fullName>
        <ecNumber evidence="5">5.2.1.2</ecNumber>
    </recommendedName>
</protein>
<evidence type="ECO:0000256" key="3">
    <source>
        <dbReference type="ARBA" id="ARBA00004671"/>
    </source>
</evidence>
<gene>
    <name evidence="10" type="ORF">DGUA_6G006177</name>
</gene>
<dbReference type="InterPro" id="IPR004046">
    <property type="entry name" value="GST_C"/>
</dbReference>
<dbReference type="OrthoDB" id="202840at2759"/>
<comment type="cofactor">
    <cofactor evidence="2">
        <name>glutathione</name>
        <dbReference type="ChEBI" id="CHEBI:57925"/>
    </cofactor>
</comment>
<dbReference type="SUPFAM" id="SSF47616">
    <property type="entry name" value="GST C-terminal domain-like"/>
    <property type="match status" value="1"/>
</dbReference>
<dbReference type="OMA" id="HWISQGL"/>
<organism evidence="10 11">
    <name type="scientific">Drosophila guanche</name>
    <name type="common">Fruit fly</name>
    <dbReference type="NCBI Taxonomy" id="7266"/>
    <lineage>
        <taxon>Eukaryota</taxon>
        <taxon>Metazoa</taxon>
        <taxon>Ecdysozoa</taxon>
        <taxon>Arthropoda</taxon>
        <taxon>Hexapoda</taxon>
        <taxon>Insecta</taxon>
        <taxon>Pterygota</taxon>
        <taxon>Neoptera</taxon>
        <taxon>Endopterygota</taxon>
        <taxon>Diptera</taxon>
        <taxon>Brachycera</taxon>
        <taxon>Muscomorpha</taxon>
        <taxon>Ephydroidea</taxon>
        <taxon>Drosophilidae</taxon>
        <taxon>Drosophila</taxon>
        <taxon>Sophophora</taxon>
    </lineage>
</organism>
<proteinExistence type="inferred from homology"/>
<dbReference type="GO" id="GO:0006749">
    <property type="term" value="P:glutathione metabolic process"/>
    <property type="evidence" value="ECO:0007669"/>
    <property type="project" value="TreeGrafter"/>
</dbReference>
<keyword evidence="10" id="KW-0413">Isomerase</keyword>
<comment type="pathway">
    <text evidence="3">Amino-acid degradation; L-phenylalanine degradation; acetoacetate and fumarate from L-phenylalanine: step 5/6.</text>
</comment>
<dbReference type="PANTHER" id="PTHR42673:SF4">
    <property type="entry name" value="MALEYLACETOACETATE ISOMERASE"/>
    <property type="match status" value="1"/>
</dbReference>
<evidence type="ECO:0000256" key="4">
    <source>
        <dbReference type="ARBA" id="ARBA00010007"/>
    </source>
</evidence>
<dbReference type="InterPro" id="IPR036282">
    <property type="entry name" value="Glutathione-S-Trfase_C_sf"/>
</dbReference>
<feature type="domain" description="GST C-terminal" evidence="9">
    <location>
        <begin position="133"/>
        <end position="253"/>
    </location>
</feature>
<dbReference type="InterPro" id="IPR034330">
    <property type="entry name" value="GST_Zeta_C"/>
</dbReference>
<name>A0A3B0JLH2_DROGU</name>
<dbReference type="SFLD" id="SFLDS00019">
    <property type="entry name" value="Glutathione_Transferase_(cytos"/>
    <property type="match status" value="1"/>
</dbReference>
<dbReference type="InterPro" id="IPR034333">
    <property type="entry name" value="GST_Zeta_N"/>
</dbReference>
<dbReference type="EC" id="5.2.1.2" evidence="5"/>
<evidence type="ECO:0000256" key="1">
    <source>
        <dbReference type="ARBA" id="ARBA00001622"/>
    </source>
</evidence>
<evidence type="ECO:0000313" key="10">
    <source>
        <dbReference type="EMBL" id="SPP81182.1"/>
    </source>
</evidence>
<dbReference type="InterPro" id="IPR040079">
    <property type="entry name" value="Glutathione_S-Trfase"/>
</dbReference>
<dbReference type="SFLD" id="SFLDG00358">
    <property type="entry name" value="Main_(cytGST)"/>
    <property type="match status" value="1"/>
</dbReference>
<dbReference type="GO" id="GO:0016034">
    <property type="term" value="F:maleylacetoacetate isomerase activity"/>
    <property type="evidence" value="ECO:0007669"/>
    <property type="project" value="UniProtKB-EC"/>
</dbReference>
<dbReference type="InterPro" id="IPR005955">
    <property type="entry name" value="GST_Zeta"/>
</dbReference>
<accession>A0A3B0JLH2</accession>
<dbReference type="PROSITE" id="PS50405">
    <property type="entry name" value="GST_CTER"/>
    <property type="match status" value="1"/>
</dbReference>
<dbReference type="CDD" id="cd03042">
    <property type="entry name" value="GST_N_Zeta"/>
    <property type="match status" value="1"/>
</dbReference>
<dbReference type="SUPFAM" id="SSF52833">
    <property type="entry name" value="Thioredoxin-like"/>
    <property type="match status" value="1"/>
</dbReference>
<evidence type="ECO:0000256" key="2">
    <source>
        <dbReference type="ARBA" id="ARBA00001955"/>
    </source>
</evidence>
<keyword evidence="7" id="KW-0585">Phenylalanine catabolism</keyword>
<dbReference type="Pfam" id="PF13409">
    <property type="entry name" value="GST_N_2"/>
    <property type="match status" value="1"/>
</dbReference>
<evidence type="ECO:0000256" key="7">
    <source>
        <dbReference type="ARBA" id="ARBA00023232"/>
    </source>
</evidence>
<dbReference type="PANTHER" id="PTHR42673">
    <property type="entry name" value="MALEYLACETOACETATE ISOMERASE"/>
    <property type="match status" value="1"/>
</dbReference>
<dbReference type="Gene3D" id="3.40.30.10">
    <property type="entry name" value="Glutaredoxin"/>
    <property type="match status" value="1"/>
</dbReference>
<dbReference type="NCBIfam" id="TIGR01262">
    <property type="entry name" value="maiA"/>
    <property type="match status" value="1"/>
</dbReference>
<evidence type="ECO:0000259" key="9">
    <source>
        <dbReference type="PROSITE" id="PS50405"/>
    </source>
</evidence>
<dbReference type="EMBL" id="OUUW01000005">
    <property type="protein sequence ID" value="SPP81182.1"/>
    <property type="molecule type" value="Genomic_DNA"/>
</dbReference>
<dbReference type="Proteomes" id="UP000268350">
    <property type="component" value="Unassembled WGS sequence"/>
</dbReference>
<dbReference type="GO" id="GO:0006559">
    <property type="term" value="P:L-phenylalanine catabolic process"/>
    <property type="evidence" value="ECO:0007669"/>
    <property type="project" value="UniProtKB-UniPathway"/>
</dbReference>
<dbReference type="FunFam" id="1.20.1050.10:FF:000010">
    <property type="entry name" value="Maleylacetoacetate isomerase isoform 1"/>
    <property type="match status" value="1"/>
</dbReference>
<dbReference type="PROSITE" id="PS50404">
    <property type="entry name" value="GST_NTER"/>
    <property type="match status" value="1"/>
</dbReference>
<evidence type="ECO:0000256" key="6">
    <source>
        <dbReference type="ARBA" id="ARBA00022878"/>
    </source>
</evidence>
<evidence type="ECO:0000313" key="11">
    <source>
        <dbReference type="Proteomes" id="UP000268350"/>
    </source>
</evidence>
<comment type="catalytic activity">
    <reaction evidence="1">
        <text>4-maleylacetoacetate = 4-fumarylacetoacetate</text>
        <dbReference type="Rhea" id="RHEA:14817"/>
        <dbReference type="ChEBI" id="CHEBI:17105"/>
        <dbReference type="ChEBI" id="CHEBI:18034"/>
        <dbReference type="EC" id="5.2.1.2"/>
    </reaction>
</comment>
<dbReference type="AlphaFoldDB" id="A0A3B0JLH2"/>
<dbReference type="Pfam" id="PF14497">
    <property type="entry name" value="GST_C_3"/>
    <property type="match status" value="1"/>
</dbReference>
<dbReference type="InterPro" id="IPR004045">
    <property type="entry name" value="Glutathione_S-Trfase_N"/>
</dbReference>
<dbReference type="UniPathway" id="UPA00139">
    <property type="reaction ID" value="UER00340"/>
</dbReference>
<dbReference type="GO" id="GO:0006572">
    <property type="term" value="P:L-tyrosine catabolic process"/>
    <property type="evidence" value="ECO:0007669"/>
    <property type="project" value="UniProtKB-KW"/>
</dbReference>
<sequence length="258" mass="28912">MTALRLLGPKGLPCAQFLRPQLSASICSSSVLNIETRAAPADEPRPLLYSFWSSSCSWRVRIALTLKNVPYDIQATDLLRTGEDHVYTDKYRKVNPMQTVPSLQIDGHTLCDSVAIMHYLEETRPTVPLLPQDVIKRAKVREIVELICASIQPLQNRSVLEHVGNEQSLVWAQHWITRGFQALECVLAGSAGKYCVGDELSMADVCLVPQVLNARRYKVDLTPYPNIVRLDHELQSLPAFKSCHPHQQTDCPPKFAGK</sequence>
<keyword evidence="6" id="KW-0828">Tyrosine catabolism</keyword>
<dbReference type="Gene3D" id="1.20.1050.10">
    <property type="match status" value="1"/>
</dbReference>
<reference evidence="11" key="1">
    <citation type="submission" date="2018-01" db="EMBL/GenBank/DDBJ databases">
        <authorList>
            <person name="Alioto T."/>
            <person name="Alioto T."/>
        </authorList>
    </citation>
    <scope>NUCLEOTIDE SEQUENCE [LARGE SCALE GENOMIC DNA]</scope>
</reference>
<evidence type="ECO:0000256" key="5">
    <source>
        <dbReference type="ARBA" id="ARBA00013199"/>
    </source>
</evidence>
<dbReference type="STRING" id="7266.A0A3B0JLH2"/>